<name>A0A5N6EEE2_9EURO</name>
<reference evidence="4 5" key="1">
    <citation type="submission" date="2019-04" db="EMBL/GenBank/DDBJ databases">
        <title>Fungal friends and foes A comparative genomics study of 23 Aspergillus species from section Flavi.</title>
        <authorList>
            <consortium name="DOE Joint Genome Institute"/>
            <person name="Kjaerbolling I."/>
            <person name="Vesth T.C."/>
            <person name="Frisvad J.C."/>
            <person name="Nybo J.L."/>
            <person name="Theobald S."/>
            <person name="Kildgaard S."/>
            <person name="Petersen T.I."/>
            <person name="Kuo A."/>
            <person name="Sato A."/>
            <person name="Lyhne E.K."/>
            <person name="Kogle M.E."/>
            <person name="Wiebenga A."/>
            <person name="Kun R.S."/>
            <person name="Lubbers R.J."/>
            <person name="Makela M.R."/>
            <person name="Barry K."/>
            <person name="Chovatia M."/>
            <person name="Clum A."/>
            <person name="Daum C."/>
            <person name="Haridas S."/>
            <person name="He G."/>
            <person name="LaButti K."/>
            <person name="Lipzen A."/>
            <person name="Mondo S."/>
            <person name="Pangilinan J."/>
            <person name="Riley R."/>
            <person name="Salamov A."/>
            <person name="Simmons B.A."/>
            <person name="Magnuson J.K."/>
            <person name="Henrissat B."/>
            <person name="Mortensen U.H."/>
            <person name="Larsen T.O."/>
            <person name="De vries R.P."/>
            <person name="Grigoriev I.V."/>
            <person name="Machida M."/>
            <person name="Baker S.E."/>
            <person name="Andersen M.R."/>
        </authorList>
    </citation>
    <scope>NUCLEOTIDE SEQUENCE [LARGE SCALE GENOMIC DNA]</scope>
    <source>
        <strain evidence="4 5">CBS 126849</strain>
    </source>
</reference>
<protein>
    <submittedName>
        <fullName evidence="4">Thioredoxin-like protein</fullName>
    </submittedName>
</protein>
<dbReference type="Proteomes" id="UP000326799">
    <property type="component" value="Unassembled WGS sequence"/>
</dbReference>
<dbReference type="InterPro" id="IPR013766">
    <property type="entry name" value="Thioredoxin_domain"/>
</dbReference>
<evidence type="ECO:0000256" key="1">
    <source>
        <dbReference type="ARBA" id="ARBA00008987"/>
    </source>
</evidence>
<keyword evidence="2" id="KW-1015">Disulfide bond</keyword>
<sequence length="107" mass="12126">MAEVTPLNSHSEFQILINSGQVVIVIFWDTRGGPCRFIIPIFEKLASDPQFSSIKFVKVDVDEQEEISQECGIRALPTAMVFKDGEKMDELTHPDLKGLYDLFQKHA</sequence>
<dbReference type="InterPro" id="IPR036249">
    <property type="entry name" value="Thioredoxin-like_sf"/>
</dbReference>
<dbReference type="EMBL" id="ML733497">
    <property type="protein sequence ID" value="KAB8215667.1"/>
    <property type="molecule type" value="Genomic_DNA"/>
</dbReference>
<gene>
    <name evidence="4" type="ORF">BDV33DRAFT_9633</name>
</gene>
<accession>A0A5N6EEE2</accession>
<comment type="similarity">
    <text evidence="1">Belongs to the thioredoxin family.</text>
</comment>
<dbReference type="Gene3D" id="3.40.30.10">
    <property type="entry name" value="Glutaredoxin"/>
    <property type="match status" value="1"/>
</dbReference>
<dbReference type="PROSITE" id="PS51352">
    <property type="entry name" value="THIOREDOXIN_2"/>
    <property type="match status" value="1"/>
</dbReference>
<evidence type="ECO:0000259" key="3">
    <source>
        <dbReference type="PROSITE" id="PS51352"/>
    </source>
</evidence>
<dbReference type="PANTHER" id="PTHR46115">
    <property type="entry name" value="THIOREDOXIN-LIKE PROTEIN 1"/>
    <property type="match status" value="1"/>
</dbReference>
<keyword evidence="5" id="KW-1185">Reference proteome</keyword>
<dbReference type="AlphaFoldDB" id="A0A5N6EEE2"/>
<proteinExistence type="inferred from homology"/>
<dbReference type="CDD" id="cd02947">
    <property type="entry name" value="TRX_family"/>
    <property type="match status" value="1"/>
</dbReference>
<evidence type="ECO:0000256" key="2">
    <source>
        <dbReference type="ARBA" id="ARBA00023157"/>
    </source>
</evidence>
<dbReference type="SUPFAM" id="SSF52833">
    <property type="entry name" value="Thioredoxin-like"/>
    <property type="match status" value="1"/>
</dbReference>
<dbReference type="Pfam" id="PF00085">
    <property type="entry name" value="Thioredoxin"/>
    <property type="match status" value="1"/>
</dbReference>
<organism evidence="4 5">
    <name type="scientific">Aspergillus novoparasiticus</name>
    <dbReference type="NCBI Taxonomy" id="986946"/>
    <lineage>
        <taxon>Eukaryota</taxon>
        <taxon>Fungi</taxon>
        <taxon>Dikarya</taxon>
        <taxon>Ascomycota</taxon>
        <taxon>Pezizomycotina</taxon>
        <taxon>Eurotiomycetes</taxon>
        <taxon>Eurotiomycetidae</taxon>
        <taxon>Eurotiales</taxon>
        <taxon>Aspergillaceae</taxon>
        <taxon>Aspergillus</taxon>
        <taxon>Aspergillus subgen. Circumdati</taxon>
    </lineage>
</organism>
<feature type="domain" description="Thioredoxin" evidence="3">
    <location>
        <begin position="1"/>
        <end position="107"/>
    </location>
</feature>
<evidence type="ECO:0000313" key="5">
    <source>
        <dbReference type="Proteomes" id="UP000326799"/>
    </source>
</evidence>
<evidence type="ECO:0000313" key="4">
    <source>
        <dbReference type="EMBL" id="KAB8215667.1"/>
    </source>
</evidence>